<comment type="similarity">
    <text evidence="3">Belongs to the SDE2 family.</text>
</comment>
<feature type="domain" description="SDE2/SF3A3 SAP" evidence="10">
    <location>
        <begin position="285"/>
        <end position="354"/>
    </location>
</feature>
<dbReference type="InterPro" id="IPR025086">
    <property type="entry name" value="SDE2/SF3A3_SAP"/>
</dbReference>
<feature type="region of interest" description="Disordered" evidence="9">
    <location>
        <begin position="111"/>
        <end position="144"/>
    </location>
</feature>
<comment type="subcellular location">
    <subcellularLocation>
        <location evidence="2">Cytoplasm</location>
    </subcellularLocation>
    <subcellularLocation>
        <location evidence="1">Nucleus</location>
    </subcellularLocation>
</comment>
<feature type="compositionally biased region" description="Basic and acidic residues" evidence="9">
    <location>
        <begin position="214"/>
        <end position="230"/>
    </location>
</feature>
<dbReference type="WBParaSite" id="MBELARI_LOCUS14853">
    <property type="protein sequence ID" value="MBELARI_LOCUS14853"/>
    <property type="gene ID" value="MBELARI_LOCUS14853"/>
</dbReference>
<keyword evidence="8" id="KW-0131">Cell cycle</keyword>
<keyword evidence="4" id="KW-0963">Cytoplasm</keyword>
<evidence type="ECO:0000256" key="3">
    <source>
        <dbReference type="ARBA" id="ARBA00008726"/>
    </source>
</evidence>
<evidence type="ECO:0000313" key="13">
    <source>
        <dbReference type="WBParaSite" id="MBELARI_LOCUS14853"/>
    </source>
</evidence>
<dbReference type="AlphaFoldDB" id="A0AAF3EM94"/>
<dbReference type="Pfam" id="PF13297">
    <property type="entry name" value="SDE2_2C"/>
    <property type="match status" value="1"/>
</dbReference>
<sequence length="362" mass="41893">MDIFNQRTSFCCGETRILETLKALENDDFYLTRHGKTITFEELYQLDRDDVFEVHFRLFGGKGGFGSLLRSFRVNKSTNKDMMRNLDGRRLGAVEKEKKIRKWLEKQQEREKITKEKEKNRLQKLKSKPTHNFEDSEKFEEQRKELEEKTEVAFEDGFKQFLQAKEKKPTTQLEESSSDSESDPDLPGTSGFNFHKLGSKRKQTLNGKHQNGVPEKKEKLIESHQEENVKDNGNLEDLAPKEKSAPEKVDVKTDDKPTIPVIKQEETRKEQPVKSPKDKAKPKPAVEETPKEFPAVDLKNYENAQLLEDLGLNHLKHALETRGLKCGGNLHERATRLFSIKGLKPEQYPKTIIATQQKKTKK</sequence>
<evidence type="ECO:0000256" key="1">
    <source>
        <dbReference type="ARBA" id="ARBA00004123"/>
    </source>
</evidence>
<feature type="compositionally biased region" description="Basic and acidic residues" evidence="9">
    <location>
        <begin position="131"/>
        <end position="144"/>
    </location>
</feature>
<dbReference type="PANTHER" id="PTHR12786:SF1">
    <property type="entry name" value="SPLICING REGULATOR SDE2"/>
    <property type="match status" value="1"/>
</dbReference>
<dbReference type="Pfam" id="PF22782">
    <property type="entry name" value="SDE2"/>
    <property type="match status" value="1"/>
</dbReference>
<organism evidence="12 13">
    <name type="scientific">Mesorhabditis belari</name>
    <dbReference type="NCBI Taxonomy" id="2138241"/>
    <lineage>
        <taxon>Eukaryota</taxon>
        <taxon>Metazoa</taxon>
        <taxon>Ecdysozoa</taxon>
        <taxon>Nematoda</taxon>
        <taxon>Chromadorea</taxon>
        <taxon>Rhabditida</taxon>
        <taxon>Rhabditina</taxon>
        <taxon>Rhabditomorpha</taxon>
        <taxon>Rhabditoidea</taxon>
        <taxon>Rhabditidae</taxon>
        <taxon>Mesorhabditinae</taxon>
        <taxon>Mesorhabditis</taxon>
    </lineage>
</organism>
<evidence type="ECO:0000256" key="9">
    <source>
        <dbReference type="SAM" id="MobiDB-lite"/>
    </source>
</evidence>
<evidence type="ECO:0000256" key="6">
    <source>
        <dbReference type="ARBA" id="ARBA00023187"/>
    </source>
</evidence>
<proteinExistence type="inferred from homology"/>
<evidence type="ECO:0000256" key="7">
    <source>
        <dbReference type="ARBA" id="ARBA00023242"/>
    </source>
</evidence>
<evidence type="ECO:0000256" key="5">
    <source>
        <dbReference type="ARBA" id="ARBA00022664"/>
    </source>
</evidence>
<dbReference type="GO" id="GO:0005634">
    <property type="term" value="C:nucleus"/>
    <property type="evidence" value="ECO:0007669"/>
    <property type="project" value="UniProtKB-SubCell"/>
</dbReference>
<reference evidence="13" key="1">
    <citation type="submission" date="2024-02" db="UniProtKB">
        <authorList>
            <consortium name="WormBaseParasite"/>
        </authorList>
    </citation>
    <scope>IDENTIFICATION</scope>
</reference>
<feature type="compositionally biased region" description="Basic and acidic residues" evidence="9">
    <location>
        <begin position="111"/>
        <end position="121"/>
    </location>
</feature>
<feature type="region of interest" description="Disordered" evidence="9">
    <location>
        <begin position="162"/>
        <end position="294"/>
    </location>
</feature>
<dbReference type="GO" id="GO:0008380">
    <property type="term" value="P:RNA splicing"/>
    <property type="evidence" value="ECO:0007669"/>
    <property type="project" value="UniProtKB-KW"/>
</dbReference>
<dbReference type="GO" id="GO:0005737">
    <property type="term" value="C:cytoplasm"/>
    <property type="evidence" value="ECO:0007669"/>
    <property type="project" value="UniProtKB-SubCell"/>
</dbReference>
<feature type="domain" description="SDE2-like" evidence="11">
    <location>
        <begin position="60"/>
        <end position="154"/>
    </location>
</feature>
<evidence type="ECO:0000256" key="2">
    <source>
        <dbReference type="ARBA" id="ARBA00004496"/>
    </source>
</evidence>
<evidence type="ECO:0000256" key="8">
    <source>
        <dbReference type="ARBA" id="ARBA00023306"/>
    </source>
</evidence>
<accession>A0AAF3EM94</accession>
<evidence type="ECO:0000259" key="11">
    <source>
        <dbReference type="Pfam" id="PF22782"/>
    </source>
</evidence>
<name>A0AAF3EM94_9BILA</name>
<dbReference type="Proteomes" id="UP000887575">
    <property type="component" value="Unassembled WGS sequence"/>
</dbReference>
<dbReference type="InterPro" id="IPR053822">
    <property type="entry name" value="SDE2-like_dom"/>
</dbReference>
<dbReference type="PANTHER" id="PTHR12786">
    <property type="entry name" value="SPLICING FACTOR SF3A-RELATED"/>
    <property type="match status" value="1"/>
</dbReference>
<evidence type="ECO:0000256" key="4">
    <source>
        <dbReference type="ARBA" id="ARBA00022490"/>
    </source>
</evidence>
<evidence type="ECO:0000259" key="10">
    <source>
        <dbReference type="Pfam" id="PF13297"/>
    </source>
</evidence>
<dbReference type="InterPro" id="IPR051421">
    <property type="entry name" value="RNA_Proc_DNA_Dmg_Regulator"/>
</dbReference>
<protein>
    <submittedName>
        <fullName evidence="13">Replication stress response regulator SDE2</fullName>
    </submittedName>
</protein>
<evidence type="ECO:0000313" key="12">
    <source>
        <dbReference type="Proteomes" id="UP000887575"/>
    </source>
</evidence>
<keyword evidence="12" id="KW-1185">Reference proteome</keyword>
<keyword evidence="7" id="KW-0539">Nucleus</keyword>
<dbReference type="GO" id="GO:0006397">
    <property type="term" value="P:mRNA processing"/>
    <property type="evidence" value="ECO:0007669"/>
    <property type="project" value="UniProtKB-KW"/>
</dbReference>
<keyword evidence="6" id="KW-0508">mRNA splicing</keyword>
<keyword evidence="5" id="KW-0507">mRNA processing</keyword>
<feature type="compositionally biased region" description="Basic and acidic residues" evidence="9">
    <location>
        <begin position="238"/>
        <end position="291"/>
    </location>
</feature>